<evidence type="ECO:0000313" key="4">
    <source>
        <dbReference type="Proteomes" id="UP000001635"/>
    </source>
</evidence>
<gene>
    <name evidence="3" type="ordered locus">Cycma_4457</name>
</gene>
<keyword evidence="3" id="KW-0808">Transferase</keyword>
<dbReference type="STRING" id="880070.Cycma_4457"/>
<protein>
    <submittedName>
        <fullName evidence="3">Putative signal transduction histidine kinase</fullName>
    </submittedName>
</protein>
<dbReference type="PANTHER" id="PTHR34220">
    <property type="entry name" value="SENSOR HISTIDINE KINASE YPDA"/>
    <property type="match status" value="1"/>
</dbReference>
<dbReference type="eggNOG" id="COG2972">
    <property type="taxonomic scope" value="Bacteria"/>
</dbReference>
<dbReference type="GO" id="GO:0016020">
    <property type="term" value="C:membrane"/>
    <property type="evidence" value="ECO:0007669"/>
    <property type="project" value="InterPro"/>
</dbReference>
<dbReference type="OrthoDB" id="9792992at2"/>
<evidence type="ECO:0000259" key="2">
    <source>
        <dbReference type="Pfam" id="PF06580"/>
    </source>
</evidence>
<feature type="transmembrane region" description="Helical" evidence="1">
    <location>
        <begin position="114"/>
        <end position="138"/>
    </location>
</feature>
<keyword evidence="3" id="KW-0418">Kinase</keyword>
<organism evidence="3 4">
    <name type="scientific">Cyclobacterium marinum (strain ATCC 25205 / DSM 745 / LMG 13164 / NCIMB 1802)</name>
    <name type="common">Flectobacillus marinus</name>
    <dbReference type="NCBI Taxonomy" id="880070"/>
    <lineage>
        <taxon>Bacteria</taxon>
        <taxon>Pseudomonadati</taxon>
        <taxon>Bacteroidota</taxon>
        <taxon>Cytophagia</taxon>
        <taxon>Cytophagales</taxon>
        <taxon>Cyclobacteriaceae</taxon>
        <taxon>Cyclobacterium</taxon>
    </lineage>
</organism>
<sequence length="348" mass="40563">MNKIINDLMDNKWWQEFAVVAFSFTIYTLKNDWMFISSLGSIMLGVLFYIILYVHAQFNRFIFLPILFKKHKPLIYIFLTIIGIFIFSVLLNKLMTLNMFSQCQLYQNSHQRSFSFQFASVSGTLVCILSPIIVFKFYRIYKEQTDKIILYNQMQVNSLRTQLNPHFLFNTFNTLYGISLQFPERTSDLIMKVSHLMRYQTESTNKQFVCLENELDFINSYVQLEKERVAMRCDIAYNCEIDKANAYKISPMLLIAFIENAFKHGTCAIEKCFVHINISVKSGLLHLNVVNSVPKESKVVSTNIGLKNTIARLKLTYGEDYTLNIKNDPKTYNVDLKIQLKMGKNEGS</sequence>
<dbReference type="InterPro" id="IPR050640">
    <property type="entry name" value="Bact_2-comp_sensor_kinase"/>
</dbReference>
<proteinExistence type="predicted"/>
<dbReference type="RefSeq" id="WP_014022441.1">
    <property type="nucleotide sequence ID" value="NC_015914.1"/>
</dbReference>
<dbReference type="EMBL" id="CP002955">
    <property type="protein sequence ID" value="AEL28157.1"/>
    <property type="molecule type" value="Genomic_DNA"/>
</dbReference>
<feature type="domain" description="Signal transduction histidine kinase internal region" evidence="2">
    <location>
        <begin position="155"/>
        <end position="230"/>
    </location>
</feature>
<dbReference type="KEGG" id="cmr:Cycma_4457"/>
<dbReference type="PANTHER" id="PTHR34220:SF7">
    <property type="entry name" value="SENSOR HISTIDINE KINASE YPDA"/>
    <property type="match status" value="1"/>
</dbReference>
<name>G0IZ12_CYCMS</name>
<dbReference type="Pfam" id="PF06580">
    <property type="entry name" value="His_kinase"/>
    <property type="match status" value="1"/>
</dbReference>
<dbReference type="HOGENOM" id="CLU_020473_1_0_10"/>
<feature type="transmembrane region" description="Helical" evidence="1">
    <location>
        <begin position="74"/>
        <end position="94"/>
    </location>
</feature>
<dbReference type="InterPro" id="IPR010559">
    <property type="entry name" value="Sig_transdc_His_kin_internal"/>
</dbReference>
<evidence type="ECO:0000313" key="3">
    <source>
        <dbReference type="EMBL" id="AEL28157.1"/>
    </source>
</evidence>
<reference evidence="4" key="1">
    <citation type="submission" date="2011-07" db="EMBL/GenBank/DDBJ databases">
        <title>The complete genome of Cyclobacterium marinum DSM 745.</title>
        <authorList>
            <person name="Lucas S."/>
            <person name="Han J."/>
            <person name="Lapidus A."/>
            <person name="Bruce D."/>
            <person name="Goodwin L."/>
            <person name="Pitluck S."/>
            <person name="Peters L."/>
            <person name="Kyrpides N."/>
            <person name="Mavromatis K."/>
            <person name="Ivanova N."/>
            <person name="Ovchinnikova G."/>
            <person name="Chertkov O."/>
            <person name="Detter J.C."/>
            <person name="Tapia R."/>
            <person name="Han C."/>
            <person name="Land M."/>
            <person name="Hauser L."/>
            <person name="Markowitz V."/>
            <person name="Cheng J.-F."/>
            <person name="Hugenholtz P."/>
            <person name="Woyke T."/>
            <person name="Wu D."/>
            <person name="Tindall B."/>
            <person name="Schuetze A."/>
            <person name="Brambilla E."/>
            <person name="Klenk H.-P."/>
            <person name="Eisen J.A."/>
        </authorList>
    </citation>
    <scope>NUCLEOTIDE SEQUENCE [LARGE SCALE GENOMIC DNA]</scope>
    <source>
        <strain evidence="4">ATCC 25205 / DSM 745 / LMG 13164 / NCIMB 1802</strain>
    </source>
</reference>
<dbReference type="GO" id="GO:0000155">
    <property type="term" value="F:phosphorelay sensor kinase activity"/>
    <property type="evidence" value="ECO:0007669"/>
    <property type="project" value="InterPro"/>
</dbReference>
<keyword evidence="1" id="KW-1133">Transmembrane helix</keyword>
<dbReference type="AlphaFoldDB" id="G0IZ12"/>
<keyword evidence="4" id="KW-1185">Reference proteome</keyword>
<feature type="transmembrane region" description="Helical" evidence="1">
    <location>
        <begin position="35"/>
        <end position="54"/>
    </location>
</feature>
<dbReference type="Proteomes" id="UP000001635">
    <property type="component" value="Chromosome"/>
</dbReference>
<keyword evidence="1" id="KW-0472">Membrane</keyword>
<accession>G0IZ12</accession>
<keyword evidence="1" id="KW-0812">Transmembrane</keyword>
<evidence type="ECO:0000256" key="1">
    <source>
        <dbReference type="SAM" id="Phobius"/>
    </source>
</evidence>